<comment type="caution">
    <text evidence="1">The sequence shown here is derived from an EMBL/GenBank/DDBJ whole genome shotgun (WGS) entry which is preliminary data.</text>
</comment>
<evidence type="ECO:0000313" key="1">
    <source>
        <dbReference type="EMBL" id="OPB47296.1"/>
    </source>
</evidence>
<proteinExistence type="predicted"/>
<organism evidence="1">
    <name type="scientific">Elizabethkingia anophelis</name>
    <dbReference type="NCBI Taxonomy" id="1117645"/>
    <lineage>
        <taxon>Bacteria</taxon>
        <taxon>Pseudomonadati</taxon>
        <taxon>Bacteroidota</taxon>
        <taxon>Flavobacteriia</taxon>
        <taxon>Flavobacteriales</taxon>
        <taxon>Weeksellaceae</taxon>
        <taxon>Elizabethkingia</taxon>
    </lineage>
</organism>
<sequence>MMKDKIFGILIIIVGMFMIYSALSKRRIEREDHQNDSYSNGQNIRAIIFGFFIIFLGIFKLIF</sequence>
<dbReference type="EMBL" id="MAHS01000015">
    <property type="protein sequence ID" value="OPB47296.1"/>
    <property type="molecule type" value="Genomic_DNA"/>
</dbReference>
<gene>
    <name evidence="1" type="ORF">BAY09_07855</name>
</gene>
<protein>
    <submittedName>
        <fullName evidence="1">Uncharacterized protein</fullName>
    </submittedName>
</protein>
<name>A0A1T3HLR7_9FLAO</name>
<accession>A0A1T3HLR7</accession>
<reference evidence="1" key="1">
    <citation type="submission" date="2016-06" db="EMBL/GenBank/DDBJ databases">
        <authorList>
            <person name="Nicholson A.C."/>
        </authorList>
    </citation>
    <scope>NUCLEOTIDE SEQUENCE [LARGE SCALE GENOMIC DNA]</scope>
    <source>
        <strain evidence="1">E6809</strain>
    </source>
</reference>
<dbReference type="AlphaFoldDB" id="A0A1T3HLR7"/>